<dbReference type="Gene3D" id="3.40.50.300">
    <property type="entry name" value="P-loop containing nucleotide triphosphate hydrolases"/>
    <property type="match status" value="1"/>
</dbReference>
<dbReference type="InterPro" id="IPR045076">
    <property type="entry name" value="MutS"/>
</dbReference>
<evidence type="ECO:0000256" key="10">
    <source>
        <dbReference type="RuleBase" id="RU003756"/>
    </source>
</evidence>
<keyword evidence="7 9" id="KW-0234">DNA repair</keyword>
<dbReference type="InterPro" id="IPR007696">
    <property type="entry name" value="DNA_mismatch_repair_MutS_core"/>
</dbReference>
<dbReference type="GO" id="GO:0005829">
    <property type="term" value="C:cytosol"/>
    <property type="evidence" value="ECO:0007669"/>
    <property type="project" value="TreeGrafter"/>
</dbReference>
<dbReference type="SUPFAM" id="SSF48334">
    <property type="entry name" value="DNA repair protein MutS, domain III"/>
    <property type="match status" value="1"/>
</dbReference>
<accession>A0AB39X372</accession>
<dbReference type="SMART" id="SM00534">
    <property type="entry name" value="MUTSac"/>
    <property type="match status" value="1"/>
</dbReference>
<comment type="similarity">
    <text evidence="1 9 10">Belongs to the DNA mismatch repair MutS family.</text>
</comment>
<dbReference type="Pfam" id="PF05192">
    <property type="entry name" value="MutS_III"/>
    <property type="match status" value="1"/>
</dbReference>
<protein>
    <recommendedName>
        <fullName evidence="2 9">DNA mismatch repair protein MutS</fullName>
    </recommendedName>
</protein>
<dbReference type="PANTHER" id="PTHR11361">
    <property type="entry name" value="DNA MISMATCH REPAIR PROTEIN MUTS FAMILY MEMBER"/>
    <property type="match status" value="1"/>
</dbReference>
<evidence type="ECO:0000313" key="12">
    <source>
        <dbReference type="EMBL" id="XDV08506.1"/>
    </source>
</evidence>
<evidence type="ECO:0000259" key="11">
    <source>
        <dbReference type="PROSITE" id="PS00486"/>
    </source>
</evidence>
<dbReference type="EMBL" id="CP165718">
    <property type="protein sequence ID" value="XDV08506.1"/>
    <property type="molecule type" value="Genomic_DNA"/>
</dbReference>
<dbReference type="SUPFAM" id="SSF55271">
    <property type="entry name" value="DNA repair protein MutS, domain I"/>
    <property type="match status" value="1"/>
</dbReference>
<dbReference type="AlphaFoldDB" id="A0AB39X372"/>
<dbReference type="PIRSF" id="PIRSF037677">
    <property type="entry name" value="DNA_mis_repair_Msh6"/>
    <property type="match status" value="1"/>
</dbReference>
<dbReference type="GO" id="GO:0006298">
    <property type="term" value="P:mismatch repair"/>
    <property type="evidence" value="ECO:0007669"/>
    <property type="project" value="UniProtKB-UniRule"/>
</dbReference>
<dbReference type="HAMAP" id="MF_00096">
    <property type="entry name" value="MutS"/>
    <property type="match status" value="1"/>
</dbReference>
<dbReference type="SUPFAM" id="SSF53150">
    <property type="entry name" value="DNA repair protein MutS, domain II"/>
    <property type="match status" value="1"/>
</dbReference>
<dbReference type="InterPro" id="IPR027417">
    <property type="entry name" value="P-loop_NTPase"/>
</dbReference>
<dbReference type="Gene3D" id="3.40.1170.10">
    <property type="entry name" value="DNA repair protein MutS, domain I"/>
    <property type="match status" value="1"/>
</dbReference>
<evidence type="ECO:0000256" key="4">
    <source>
        <dbReference type="ARBA" id="ARBA00022763"/>
    </source>
</evidence>
<evidence type="ECO:0000256" key="5">
    <source>
        <dbReference type="ARBA" id="ARBA00022840"/>
    </source>
</evidence>
<dbReference type="RefSeq" id="WP_369742297.1">
    <property type="nucleotide sequence ID" value="NZ_CP165718.1"/>
</dbReference>
<feature type="binding site" evidence="9">
    <location>
        <begin position="614"/>
        <end position="621"/>
    </location>
    <ligand>
        <name>ATP</name>
        <dbReference type="ChEBI" id="CHEBI:30616"/>
    </ligand>
</feature>
<evidence type="ECO:0000256" key="7">
    <source>
        <dbReference type="ARBA" id="ARBA00023204"/>
    </source>
</evidence>
<dbReference type="InterPro" id="IPR036187">
    <property type="entry name" value="DNA_mismatch_repair_MutS_sf"/>
</dbReference>
<keyword evidence="3 9" id="KW-0547">Nucleotide-binding</keyword>
<dbReference type="GO" id="GO:0005524">
    <property type="term" value="F:ATP binding"/>
    <property type="evidence" value="ECO:0007669"/>
    <property type="project" value="UniProtKB-UniRule"/>
</dbReference>
<dbReference type="GO" id="GO:0003684">
    <property type="term" value="F:damaged DNA binding"/>
    <property type="evidence" value="ECO:0007669"/>
    <property type="project" value="UniProtKB-UniRule"/>
</dbReference>
<dbReference type="CDD" id="cd03284">
    <property type="entry name" value="ABC_MutS1"/>
    <property type="match status" value="1"/>
</dbReference>
<keyword evidence="6 9" id="KW-0238">DNA-binding</keyword>
<dbReference type="InterPro" id="IPR016151">
    <property type="entry name" value="DNA_mismatch_repair_MutS_N"/>
</dbReference>
<dbReference type="GO" id="GO:0140664">
    <property type="term" value="F:ATP-dependent DNA damage sensor activity"/>
    <property type="evidence" value="ECO:0007669"/>
    <property type="project" value="InterPro"/>
</dbReference>
<dbReference type="PANTHER" id="PTHR11361:SF34">
    <property type="entry name" value="DNA MISMATCH REPAIR PROTEIN MSH1, MITOCHONDRIAL"/>
    <property type="match status" value="1"/>
</dbReference>
<dbReference type="InterPro" id="IPR007860">
    <property type="entry name" value="DNA_mmatch_repair_MutS_con_dom"/>
</dbReference>
<evidence type="ECO:0000256" key="9">
    <source>
        <dbReference type="HAMAP-Rule" id="MF_00096"/>
    </source>
</evidence>
<dbReference type="Pfam" id="PF00488">
    <property type="entry name" value="MutS_V"/>
    <property type="match status" value="1"/>
</dbReference>
<gene>
    <name evidence="9 12" type="primary">mutS</name>
    <name evidence="12" type="ORF">AB8S08_06915</name>
</gene>
<dbReference type="Pfam" id="PF05190">
    <property type="entry name" value="MutS_IV"/>
    <property type="match status" value="1"/>
</dbReference>
<dbReference type="InterPro" id="IPR007861">
    <property type="entry name" value="DNA_mismatch_repair_MutS_clamp"/>
</dbReference>
<evidence type="ECO:0000256" key="6">
    <source>
        <dbReference type="ARBA" id="ARBA00023125"/>
    </source>
</evidence>
<dbReference type="InterPro" id="IPR017261">
    <property type="entry name" value="DNA_mismatch_repair_MutS/MSH"/>
</dbReference>
<dbReference type="Pfam" id="PF01624">
    <property type="entry name" value="MutS_I"/>
    <property type="match status" value="1"/>
</dbReference>
<comment type="function">
    <text evidence="8 9">This protein is involved in the repair of mismatches in DNA. It is possible that it carries out the mismatch recognition step. This protein has a weak ATPase activity.</text>
</comment>
<dbReference type="PROSITE" id="PS00486">
    <property type="entry name" value="DNA_MISMATCH_REPAIR_2"/>
    <property type="match status" value="1"/>
</dbReference>
<dbReference type="InterPro" id="IPR036678">
    <property type="entry name" value="MutS_con_dom_sf"/>
</dbReference>
<dbReference type="NCBIfam" id="TIGR01070">
    <property type="entry name" value="mutS1"/>
    <property type="match status" value="1"/>
</dbReference>
<dbReference type="InterPro" id="IPR005748">
    <property type="entry name" value="DNA_mismatch_repair_MutS"/>
</dbReference>
<name>A0AB39X372_9GAMM</name>
<sequence>MSDAQNITKDLAAHTPMMQQYLRIKAEHTDCLLFYRMGDFYELFYTDAKRAAELLDISLTQRGASNGQPIPMAGVPYHAAEGYLARLIELGESVAICEQIGDPATSKGPVERQVVRVLTPGTITDEALLKDHAEQLLVAIHPAETIGIACLDMASGRFSILEVADREQLQAELERLQPAEVLYPDTHEFSQRELACSCIRRRPDWEFETTSAIEQLLRQFQVAHLDGFGVSHLPAAIGAAGAILSYVRSTQRAALPHITAIVAERQADAIMLDAATRRNLELVRSFSGQKTSLYHVLDNTSTAMGSRLLQRWLQRPLRQHQLLQQRYDAVASLQHSELAELKHVLRQVGDLERIITRIALRSARPRDLARLRQALQSLPKLKQLLDSPALAHWQQAVAELPELTALLERAIVATPPLLIRDGGVIAPHFDDELDDYRQLAEGATDVLQHIETRERQRTGIHTLKIGFNKVHGYYLEASRAASNQIPAEYQRRQTLKNVERYIIPELKTYEDKVLNSQSRALAREKWLYEQLLEQLAEHLVTLQKTAQSIAEVDVLRGFAEHALTHNYQRPQLSEQTQIRLQQARHPVIERMQTEPFIANDVELNPERRLLLITGPNMGGKSTYMRQTALLAIMAHCGCFVPAKEAVFGPIDRIFTRIGASDDLASGRSTFMVEMTEAANILHNATAQSLVLMDEIGRGTSTYDGLALAWACAEALADNNRSLTLFATHYFELTQTIGQQSGCINVHVEATEHDEHIVFQHKVSEGAASRSFGVQVAQLAGLPTSVLKQARLHLQQLEARQQLQQSMVNESLSNTEQADLFAQMEREIKAAQASSSAPSEFEQALRDLDVNQLTPLAALTWLAQWQQRLLTMK</sequence>
<dbReference type="GO" id="GO:0030983">
    <property type="term" value="F:mismatched DNA binding"/>
    <property type="evidence" value="ECO:0007669"/>
    <property type="project" value="InterPro"/>
</dbReference>
<dbReference type="InterPro" id="IPR000432">
    <property type="entry name" value="DNA_mismatch_repair_MutS_C"/>
</dbReference>
<dbReference type="InterPro" id="IPR007695">
    <property type="entry name" value="DNA_mismatch_repair_MutS-lik_N"/>
</dbReference>
<dbReference type="SMART" id="SM00533">
    <property type="entry name" value="MUTSd"/>
    <property type="match status" value="1"/>
</dbReference>
<feature type="domain" description="DNA mismatch repair proteins mutS family" evidence="11">
    <location>
        <begin position="688"/>
        <end position="704"/>
    </location>
</feature>
<dbReference type="FunFam" id="1.10.1420.10:FF:000002">
    <property type="entry name" value="DNA mismatch repair protein MutS"/>
    <property type="match status" value="1"/>
</dbReference>
<keyword evidence="5 9" id="KW-0067">ATP-binding</keyword>
<evidence type="ECO:0000256" key="8">
    <source>
        <dbReference type="ARBA" id="ARBA00024647"/>
    </source>
</evidence>
<evidence type="ECO:0000256" key="2">
    <source>
        <dbReference type="ARBA" id="ARBA00021982"/>
    </source>
</evidence>
<organism evidence="12">
    <name type="scientific">Pseudidiomarina sp. PP-1MA</name>
    <dbReference type="NCBI Taxonomy" id="3237706"/>
    <lineage>
        <taxon>Bacteria</taxon>
        <taxon>Pseudomonadati</taxon>
        <taxon>Pseudomonadota</taxon>
        <taxon>Gammaproteobacteria</taxon>
        <taxon>Alteromonadales</taxon>
        <taxon>Idiomarinaceae</taxon>
        <taxon>Pseudidiomarina</taxon>
    </lineage>
</organism>
<dbReference type="NCBIfam" id="NF003810">
    <property type="entry name" value="PRK05399.1"/>
    <property type="match status" value="1"/>
</dbReference>
<dbReference type="Gene3D" id="3.30.420.110">
    <property type="entry name" value="MutS, connector domain"/>
    <property type="match status" value="1"/>
</dbReference>
<evidence type="ECO:0000256" key="3">
    <source>
        <dbReference type="ARBA" id="ARBA00022741"/>
    </source>
</evidence>
<proteinExistence type="inferred from homology"/>
<evidence type="ECO:0000256" key="1">
    <source>
        <dbReference type="ARBA" id="ARBA00006271"/>
    </source>
</evidence>
<keyword evidence="4 9" id="KW-0227">DNA damage</keyword>
<reference evidence="12" key="1">
    <citation type="submission" date="2024-07" db="EMBL/GenBank/DDBJ databases">
        <title>Whole genome sequence of bacterial strains from algal surface.</title>
        <authorList>
            <person name="Kumar P."/>
        </authorList>
    </citation>
    <scope>NUCLEOTIDE SEQUENCE</scope>
    <source>
        <strain evidence="12">PP-1MA</strain>
    </source>
</reference>
<dbReference type="SUPFAM" id="SSF52540">
    <property type="entry name" value="P-loop containing nucleoside triphosphate hydrolases"/>
    <property type="match status" value="1"/>
</dbReference>
<dbReference type="FunFam" id="3.40.1170.10:FF:000001">
    <property type="entry name" value="DNA mismatch repair protein MutS"/>
    <property type="match status" value="1"/>
</dbReference>
<dbReference type="FunFam" id="3.40.50.300:FF:000870">
    <property type="entry name" value="MutS protein homolog 4"/>
    <property type="match status" value="1"/>
</dbReference>
<dbReference type="Pfam" id="PF05188">
    <property type="entry name" value="MutS_II"/>
    <property type="match status" value="1"/>
</dbReference>
<dbReference type="Gene3D" id="1.10.1420.10">
    <property type="match status" value="2"/>
</dbReference>